<sequence>MISDISKPTPGHSPRLPAPRSHLGASITAVERCSLQNAFLRARGARDSLVITSTVSSPDRNVSTGCRTYTTSRCADTFSRFCQWAQYGPLLPAAHLRGAREGKSERARGGPSFPFPQ</sequence>
<evidence type="ECO:0000313" key="2">
    <source>
        <dbReference type="EMBL" id="OSD08013.1"/>
    </source>
</evidence>
<feature type="region of interest" description="Disordered" evidence="1">
    <location>
        <begin position="1"/>
        <end position="21"/>
    </location>
</feature>
<evidence type="ECO:0000256" key="1">
    <source>
        <dbReference type="SAM" id="MobiDB-lite"/>
    </source>
</evidence>
<evidence type="ECO:0000313" key="3">
    <source>
        <dbReference type="Proteomes" id="UP000193067"/>
    </source>
</evidence>
<protein>
    <submittedName>
        <fullName evidence="2">Uncharacterized protein</fullName>
    </submittedName>
</protein>
<proteinExistence type="predicted"/>
<dbReference type="Proteomes" id="UP000193067">
    <property type="component" value="Unassembled WGS sequence"/>
</dbReference>
<reference evidence="2 3" key="1">
    <citation type="journal article" date="2015" name="Biotechnol. Biofuels">
        <title>Enhanced degradation of softwood versus hardwood by the white-rot fungus Pycnoporus coccineus.</title>
        <authorList>
            <person name="Couturier M."/>
            <person name="Navarro D."/>
            <person name="Chevret D."/>
            <person name="Henrissat B."/>
            <person name="Piumi F."/>
            <person name="Ruiz-Duenas F.J."/>
            <person name="Martinez A.T."/>
            <person name="Grigoriev I.V."/>
            <person name="Riley R."/>
            <person name="Lipzen A."/>
            <person name="Berrin J.G."/>
            <person name="Master E.R."/>
            <person name="Rosso M.N."/>
        </authorList>
    </citation>
    <scope>NUCLEOTIDE SEQUENCE [LARGE SCALE GENOMIC DNA]</scope>
    <source>
        <strain evidence="2 3">BRFM310</strain>
    </source>
</reference>
<keyword evidence="3" id="KW-1185">Reference proteome</keyword>
<gene>
    <name evidence="2" type="ORF">PYCCODRAFT_377720</name>
</gene>
<organism evidence="2 3">
    <name type="scientific">Trametes coccinea (strain BRFM310)</name>
    <name type="common">Pycnoporus coccineus</name>
    <dbReference type="NCBI Taxonomy" id="1353009"/>
    <lineage>
        <taxon>Eukaryota</taxon>
        <taxon>Fungi</taxon>
        <taxon>Dikarya</taxon>
        <taxon>Basidiomycota</taxon>
        <taxon>Agaricomycotina</taxon>
        <taxon>Agaricomycetes</taxon>
        <taxon>Polyporales</taxon>
        <taxon>Polyporaceae</taxon>
        <taxon>Trametes</taxon>
    </lineage>
</organism>
<feature type="compositionally biased region" description="Basic and acidic residues" evidence="1">
    <location>
        <begin position="98"/>
        <end position="108"/>
    </location>
</feature>
<feature type="region of interest" description="Disordered" evidence="1">
    <location>
        <begin position="97"/>
        <end position="117"/>
    </location>
</feature>
<dbReference type="AlphaFoldDB" id="A0A1Y2J537"/>
<name>A0A1Y2J537_TRAC3</name>
<accession>A0A1Y2J537</accession>
<dbReference type="EMBL" id="KZ084087">
    <property type="protein sequence ID" value="OSD08013.1"/>
    <property type="molecule type" value="Genomic_DNA"/>
</dbReference>